<protein>
    <recommendedName>
        <fullName evidence="5">BACON domain-containing protein</fullName>
    </recommendedName>
</protein>
<accession>A0A918X4Y0</accession>
<evidence type="ECO:0008006" key="5">
    <source>
        <dbReference type="Google" id="ProtNLM"/>
    </source>
</evidence>
<feature type="region of interest" description="Disordered" evidence="1">
    <location>
        <begin position="1"/>
        <end position="53"/>
    </location>
</feature>
<gene>
    <name evidence="3" type="ORF">GCM10010334_69130</name>
</gene>
<dbReference type="AlphaFoldDB" id="A0A918X4Y0"/>
<evidence type="ECO:0000256" key="1">
    <source>
        <dbReference type="SAM" id="MobiDB-lite"/>
    </source>
</evidence>
<dbReference type="RefSeq" id="WP_229898417.1">
    <property type="nucleotide sequence ID" value="NZ_BMVC01000017.1"/>
</dbReference>
<organism evidence="3 4">
    <name type="scientific">Streptomyces finlayi</name>
    <dbReference type="NCBI Taxonomy" id="67296"/>
    <lineage>
        <taxon>Bacteria</taxon>
        <taxon>Bacillati</taxon>
        <taxon>Actinomycetota</taxon>
        <taxon>Actinomycetes</taxon>
        <taxon>Kitasatosporales</taxon>
        <taxon>Streptomycetaceae</taxon>
        <taxon>Streptomyces</taxon>
    </lineage>
</organism>
<feature type="compositionally biased region" description="Pro residues" evidence="1">
    <location>
        <begin position="527"/>
        <end position="565"/>
    </location>
</feature>
<dbReference type="Proteomes" id="UP000638353">
    <property type="component" value="Unassembled WGS sequence"/>
</dbReference>
<proteinExistence type="predicted"/>
<feature type="transmembrane region" description="Helical" evidence="2">
    <location>
        <begin position="333"/>
        <end position="354"/>
    </location>
</feature>
<feature type="compositionally biased region" description="Basic residues" evidence="1">
    <location>
        <begin position="122"/>
        <end position="133"/>
    </location>
</feature>
<evidence type="ECO:0000313" key="3">
    <source>
        <dbReference type="EMBL" id="GHD12229.1"/>
    </source>
</evidence>
<keyword evidence="2" id="KW-1133">Transmembrane helix</keyword>
<feature type="compositionally biased region" description="Low complexity" evidence="1">
    <location>
        <begin position="589"/>
        <end position="598"/>
    </location>
</feature>
<feature type="region of interest" description="Disordered" evidence="1">
    <location>
        <begin position="121"/>
        <end position="149"/>
    </location>
</feature>
<dbReference type="EMBL" id="BMVC01000017">
    <property type="protein sequence ID" value="GHD12229.1"/>
    <property type="molecule type" value="Genomic_DNA"/>
</dbReference>
<feature type="region of interest" description="Disordered" evidence="1">
    <location>
        <begin position="506"/>
        <end position="598"/>
    </location>
</feature>
<comment type="caution">
    <text evidence="3">The sequence shown here is derived from an EMBL/GenBank/DDBJ whole genome shotgun (WGS) entry which is preliminary data.</text>
</comment>
<feature type="compositionally biased region" description="Gly residues" evidence="1">
    <location>
        <begin position="22"/>
        <end position="33"/>
    </location>
</feature>
<evidence type="ECO:0000313" key="4">
    <source>
        <dbReference type="Proteomes" id="UP000638353"/>
    </source>
</evidence>
<name>A0A918X4Y0_9ACTN</name>
<keyword evidence="2" id="KW-0472">Membrane</keyword>
<evidence type="ECO:0000256" key="2">
    <source>
        <dbReference type="SAM" id="Phobius"/>
    </source>
</evidence>
<sequence>MTTSRREQNPTRPTRPTPPTGAAGGAGASGGSTGAHRSHRRAPRTLTQRPPSRYEPYLDGLFTYALSVLRDHDVATAVLGDVLALSERSFSRSPAGEPERRAWLYALARWSCLRRLADEKRRRQASHGGHQAHRPPSAVPEPELPVEESVARARHADLARLAWPEAAGTSPEQREALELAVRHGLGARQVAAVLGLDYPAARELLAAAACEVERTRAALLVVESGACPTVTRLTGDDQVLLSTALRAELVRHVDECPLCRRAAERAGAGGPWPGTGASPGRLPLVEAPRSAAYMAMLHAPRVPRGGTPRFDRDGFPLDPKDRAARRERLRTRAVTTTVVATVVAAPVLALWAAYRAPATGEGHRGASVTASEDEGAVGRHGSPYENAGSARGRPDSGARDVAVKVLTPGRTAAPGAGRLAITAESSGGATVVRLSASGDAAVTWSMWANVPWLHLSRGAGVLAPGESVAVYVIVDREKEPREAWTARVGVAPCGAVVSVSGRGAGASVPVPGSGGGEPTEGPSALPTGPPTQPPTVPPTAPPTQPPTSPPTEQPSTPPPSAPPTEPTGEPSSPGPTGEPSPSAPPSEPVPSASAQPSP</sequence>
<feature type="region of interest" description="Disordered" evidence="1">
    <location>
        <begin position="360"/>
        <end position="398"/>
    </location>
</feature>
<reference evidence="3" key="1">
    <citation type="journal article" date="2014" name="Int. J. Syst. Evol. Microbiol.">
        <title>Complete genome sequence of Corynebacterium casei LMG S-19264T (=DSM 44701T), isolated from a smear-ripened cheese.</title>
        <authorList>
            <consortium name="US DOE Joint Genome Institute (JGI-PGF)"/>
            <person name="Walter F."/>
            <person name="Albersmeier A."/>
            <person name="Kalinowski J."/>
            <person name="Ruckert C."/>
        </authorList>
    </citation>
    <scope>NUCLEOTIDE SEQUENCE</scope>
    <source>
        <strain evidence="3">JCM 4637</strain>
    </source>
</reference>
<keyword evidence="2" id="KW-0812">Transmembrane</keyword>
<reference evidence="3" key="2">
    <citation type="submission" date="2020-09" db="EMBL/GenBank/DDBJ databases">
        <authorList>
            <person name="Sun Q."/>
            <person name="Ohkuma M."/>
        </authorList>
    </citation>
    <scope>NUCLEOTIDE SEQUENCE</scope>
    <source>
        <strain evidence="3">JCM 4637</strain>
    </source>
</reference>
<feature type="compositionally biased region" description="Pro residues" evidence="1">
    <location>
        <begin position="572"/>
        <end position="588"/>
    </location>
</feature>